<evidence type="ECO:0008006" key="15">
    <source>
        <dbReference type="Google" id="ProtNLM"/>
    </source>
</evidence>
<evidence type="ECO:0000256" key="5">
    <source>
        <dbReference type="ARBA" id="ARBA00022617"/>
    </source>
</evidence>
<dbReference type="InterPro" id="IPR001128">
    <property type="entry name" value="Cyt_P450"/>
</dbReference>
<evidence type="ECO:0000256" key="12">
    <source>
        <dbReference type="ARBA" id="ARBA00023136"/>
    </source>
</evidence>
<dbReference type="Pfam" id="PF00067">
    <property type="entry name" value="p450"/>
    <property type="match status" value="1"/>
</dbReference>
<dbReference type="GO" id="GO:0016020">
    <property type="term" value="C:membrane"/>
    <property type="evidence" value="ECO:0007669"/>
    <property type="project" value="UniProtKB-SubCell"/>
</dbReference>
<dbReference type="InterPro" id="IPR036396">
    <property type="entry name" value="Cyt_P450_sf"/>
</dbReference>
<dbReference type="Proteomes" id="UP000186601">
    <property type="component" value="Unassembled WGS sequence"/>
</dbReference>
<evidence type="ECO:0000313" key="14">
    <source>
        <dbReference type="Proteomes" id="UP000186601"/>
    </source>
</evidence>
<dbReference type="InterPro" id="IPR002401">
    <property type="entry name" value="Cyt_P450_E_grp-I"/>
</dbReference>
<dbReference type="InterPro" id="IPR050364">
    <property type="entry name" value="Cytochrome_P450_fung"/>
</dbReference>
<evidence type="ECO:0000256" key="3">
    <source>
        <dbReference type="ARBA" id="ARBA00005179"/>
    </source>
</evidence>
<gene>
    <name evidence="13" type="ORF">PHLCEN_2v13476</name>
</gene>
<evidence type="ECO:0000256" key="1">
    <source>
        <dbReference type="ARBA" id="ARBA00001971"/>
    </source>
</evidence>
<dbReference type="PRINTS" id="PR00463">
    <property type="entry name" value="EP450I"/>
</dbReference>
<evidence type="ECO:0000313" key="13">
    <source>
        <dbReference type="EMBL" id="PSR70644.1"/>
    </source>
</evidence>
<dbReference type="OrthoDB" id="2789670at2759"/>
<evidence type="ECO:0000256" key="7">
    <source>
        <dbReference type="ARBA" id="ARBA00022723"/>
    </source>
</evidence>
<dbReference type="Gene3D" id="3.40.630.30">
    <property type="match status" value="1"/>
</dbReference>
<protein>
    <recommendedName>
        <fullName evidence="15">Cytochrome P450</fullName>
    </recommendedName>
</protein>
<dbReference type="AlphaFoldDB" id="A0A2R6NE43"/>
<keyword evidence="6" id="KW-0812">Transmembrane</keyword>
<keyword evidence="12" id="KW-0472">Membrane</keyword>
<dbReference type="GO" id="GO:0005506">
    <property type="term" value="F:iron ion binding"/>
    <property type="evidence" value="ECO:0007669"/>
    <property type="project" value="InterPro"/>
</dbReference>
<keyword evidence="14" id="KW-1185">Reference proteome</keyword>
<dbReference type="GO" id="GO:0020037">
    <property type="term" value="F:heme binding"/>
    <property type="evidence" value="ECO:0007669"/>
    <property type="project" value="InterPro"/>
</dbReference>
<dbReference type="STRING" id="98765.A0A2R6NE43"/>
<evidence type="ECO:0000256" key="10">
    <source>
        <dbReference type="ARBA" id="ARBA00023004"/>
    </source>
</evidence>
<keyword evidence="9" id="KW-0560">Oxidoreductase</keyword>
<comment type="cofactor">
    <cofactor evidence="1">
        <name>heme</name>
        <dbReference type="ChEBI" id="CHEBI:30413"/>
    </cofactor>
</comment>
<name>A0A2R6NE43_9APHY</name>
<comment type="pathway">
    <text evidence="3">Secondary metabolite biosynthesis.</text>
</comment>
<evidence type="ECO:0000256" key="2">
    <source>
        <dbReference type="ARBA" id="ARBA00004370"/>
    </source>
</evidence>
<reference evidence="13 14" key="1">
    <citation type="submission" date="2018-02" db="EMBL/GenBank/DDBJ databases">
        <title>Genome sequence of the basidiomycete white-rot fungus Phlebia centrifuga.</title>
        <authorList>
            <person name="Granchi Z."/>
            <person name="Peng M."/>
            <person name="de Vries R.P."/>
            <person name="Hilden K."/>
            <person name="Makela M.R."/>
            <person name="Grigoriev I."/>
            <person name="Riley R."/>
        </authorList>
    </citation>
    <scope>NUCLEOTIDE SEQUENCE [LARGE SCALE GENOMIC DNA]</scope>
    <source>
        <strain evidence="13 14">FBCC195</strain>
    </source>
</reference>
<accession>A0A2R6NE43</accession>
<keyword evidence="8" id="KW-1133">Transmembrane helix</keyword>
<keyword evidence="5" id="KW-0349">Heme</keyword>
<dbReference type="GO" id="GO:0004497">
    <property type="term" value="F:monooxygenase activity"/>
    <property type="evidence" value="ECO:0007669"/>
    <property type="project" value="UniProtKB-KW"/>
</dbReference>
<organism evidence="13 14">
    <name type="scientific">Hermanssonia centrifuga</name>
    <dbReference type="NCBI Taxonomy" id="98765"/>
    <lineage>
        <taxon>Eukaryota</taxon>
        <taxon>Fungi</taxon>
        <taxon>Dikarya</taxon>
        <taxon>Basidiomycota</taxon>
        <taxon>Agaricomycotina</taxon>
        <taxon>Agaricomycetes</taxon>
        <taxon>Polyporales</taxon>
        <taxon>Meruliaceae</taxon>
        <taxon>Hermanssonia</taxon>
    </lineage>
</organism>
<evidence type="ECO:0000256" key="6">
    <source>
        <dbReference type="ARBA" id="ARBA00022692"/>
    </source>
</evidence>
<keyword evidence="7" id="KW-0479">Metal-binding</keyword>
<keyword evidence="10" id="KW-0408">Iron</keyword>
<comment type="similarity">
    <text evidence="4">Belongs to the cytochrome P450 family.</text>
</comment>
<evidence type="ECO:0000256" key="4">
    <source>
        <dbReference type="ARBA" id="ARBA00010617"/>
    </source>
</evidence>
<comment type="caution">
    <text evidence="13">The sequence shown here is derived from an EMBL/GenBank/DDBJ whole genome shotgun (WGS) entry which is preliminary data.</text>
</comment>
<evidence type="ECO:0000256" key="8">
    <source>
        <dbReference type="ARBA" id="ARBA00022989"/>
    </source>
</evidence>
<dbReference type="Gene3D" id="1.10.630.10">
    <property type="entry name" value="Cytochrome P450"/>
    <property type="match status" value="1"/>
</dbReference>
<sequence length="381" mass="43467">MALSVIYGLSVETDGMDYITMAENGLQLLSNNIAPSGSLWAVDIFPFLRNLPSWFPFASFKRKANEWKPQIVEFVEKPYAAAKQKITVTILSHLILAMIKHPNVLKRAQQEIYKVVGSRLPTFEDRPRLPYVECLPHTLSQDDEYQHTHLPKGTLVIANILYVGFFWALVTCSQMLDPRAMLRDEELFPDAEAFVPERYEAMVPEDVQRRMNPRQRCPGVNLVESSLWLSVCSILAALDISRAVDQNGKDIEAEAVYENLVFSDEKQEEEWVRMVTFIAPEGVKVMNLQLSCDAESSFPEFGMWLDPTHPSGKGLERKLMEEGLRSARNTWESRVPEERYADMQVVLEVRKGNMAAEMLYRSVGFKETDNEEAESEDSTVC</sequence>
<comment type="subcellular location">
    <subcellularLocation>
        <location evidence="2">Membrane</location>
    </subcellularLocation>
</comment>
<dbReference type="PANTHER" id="PTHR46300:SF12">
    <property type="entry name" value="P450, PUTATIVE (EUROFUNG)-RELATED"/>
    <property type="match status" value="1"/>
</dbReference>
<evidence type="ECO:0000256" key="11">
    <source>
        <dbReference type="ARBA" id="ARBA00023033"/>
    </source>
</evidence>
<dbReference type="EMBL" id="MLYV02001339">
    <property type="protein sequence ID" value="PSR70644.1"/>
    <property type="molecule type" value="Genomic_DNA"/>
</dbReference>
<proteinExistence type="inferred from homology"/>
<dbReference type="GO" id="GO:0016705">
    <property type="term" value="F:oxidoreductase activity, acting on paired donors, with incorporation or reduction of molecular oxygen"/>
    <property type="evidence" value="ECO:0007669"/>
    <property type="project" value="InterPro"/>
</dbReference>
<keyword evidence="11" id="KW-0503">Monooxygenase</keyword>
<dbReference type="SUPFAM" id="SSF48264">
    <property type="entry name" value="Cytochrome P450"/>
    <property type="match status" value="1"/>
</dbReference>
<evidence type="ECO:0000256" key="9">
    <source>
        <dbReference type="ARBA" id="ARBA00023002"/>
    </source>
</evidence>
<dbReference type="PANTHER" id="PTHR46300">
    <property type="entry name" value="P450, PUTATIVE (EUROFUNG)-RELATED-RELATED"/>
    <property type="match status" value="1"/>
</dbReference>